<reference evidence="1" key="2">
    <citation type="submission" date="2022-01" db="EMBL/GenBank/DDBJ databases">
        <authorList>
            <person name="Yamashiro T."/>
            <person name="Shiraishi A."/>
            <person name="Satake H."/>
            <person name="Nakayama K."/>
        </authorList>
    </citation>
    <scope>NUCLEOTIDE SEQUENCE</scope>
</reference>
<name>A0ABQ5B0Q6_9ASTR</name>
<keyword evidence="2" id="KW-1185">Reference proteome</keyword>
<evidence type="ECO:0000313" key="1">
    <source>
        <dbReference type="EMBL" id="GJT08496.1"/>
    </source>
</evidence>
<protein>
    <submittedName>
        <fullName evidence="1">Uncharacterized protein</fullName>
    </submittedName>
</protein>
<organism evidence="1 2">
    <name type="scientific">Tanacetum coccineum</name>
    <dbReference type="NCBI Taxonomy" id="301880"/>
    <lineage>
        <taxon>Eukaryota</taxon>
        <taxon>Viridiplantae</taxon>
        <taxon>Streptophyta</taxon>
        <taxon>Embryophyta</taxon>
        <taxon>Tracheophyta</taxon>
        <taxon>Spermatophyta</taxon>
        <taxon>Magnoliopsida</taxon>
        <taxon>eudicotyledons</taxon>
        <taxon>Gunneridae</taxon>
        <taxon>Pentapetalae</taxon>
        <taxon>asterids</taxon>
        <taxon>campanulids</taxon>
        <taxon>Asterales</taxon>
        <taxon>Asteraceae</taxon>
        <taxon>Asteroideae</taxon>
        <taxon>Anthemideae</taxon>
        <taxon>Anthemidinae</taxon>
        <taxon>Tanacetum</taxon>
    </lineage>
</organism>
<sequence>MIGREILGSFCVNYFEFELLKEENPPEQSRLGIFFSKEIFEGGVIRIHNAFVQDEGASTSKSSENNDGLTKVPGSGKGLKAILGGLEELWDQSQYTEEYNLSQFLAKLNARAVETEMF</sequence>
<dbReference type="Proteomes" id="UP001151760">
    <property type="component" value="Unassembled WGS sequence"/>
</dbReference>
<comment type="caution">
    <text evidence="1">The sequence shown here is derived from an EMBL/GenBank/DDBJ whole genome shotgun (WGS) entry which is preliminary data.</text>
</comment>
<proteinExistence type="predicted"/>
<evidence type="ECO:0000313" key="2">
    <source>
        <dbReference type="Proteomes" id="UP001151760"/>
    </source>
</evidence>
<accession>A0ABQ5B0Q6</accession>
<reference evidence="1" key="1">
    <citation type="journal article" date="2022" name="Int. J. Mol. Sci.">
        <title>Draft Genome of Tanacetum Coccineum: Genomic Comparison of Closely Related Tanacetum-Family Plants.</title>
        <authorList>
            <person name="Yamashiro T."/>
            <person name="Shiraishi A."/>
            <person name="Nakayama K."/>
            <person name="Satake H."/>
        </authorList>
    </citation>
    <scope>NUCLEOTIDE SEQUENCE</scope>
</reference>
<dbReference type="EMBL" id="BQNB010012835">
    <property type="protein sequence ID" value="GJT08496.1"/>
    <property type="molecule type" value="Genomic_DNA"/>
</dbReference>
<gene>
    <name evidence="1" type="ORF">Tco_0842958</name>
</gene>